<proteinExistence type="predicted"/>
<protein>
    <submittedName>
        <fullName evidence="2">Uncharacterized protein</fullName>
    </submittedName>
</protein>
<reference evidence="2 3" key="1">
    <citation type="submission" date="2018-04" db="EMBL/GenBank/DDBJ databases">
        <authorList>
            <person name="Vogel A."/>
        </authorList>
    </citation>
    <scope>NUCLEOTIDE SEQUENCE [LARGE SCALE GENOMIC DNA]</scope>
</reference>
<gene>
    <name evidence="2" type="ORF">CCAM_LOCUS34712</name>
</gene>
<accession>A0A484MXP3</accession>
<evidence type="ECO:0000313" key="2">
    <source>
        <dbReference type="EMBL" id="VFQ92936.1"/>
    </source>
</evidence>
<feature type="region of interest" description="Disordered" evidence="1">
    <location>
        <begin position="1"/>
        <end position="21"/>
    </location>
</feature>
<organism evidence="2 3">
    <name type="scientific">Cuscuta campestris</name>
    <dbReference type="NCBI Taxonomy" id="132261"/>
    <lineage>
        <taxon>Eukaryota</taxon>
        <taxon>Viridiplantae</taxon>
        <taxon>Streptophyta</taxon>
        <taxon>Embryophyta</taxon>
        <taxon>Tracheophyta</taxon>
        <taxon>Spermatophyta</taxon>
        <taxon>Magnoliopsida</taxon>
        <taxon>eudicotyledons</taxon>
        <taxon>Gunneridae</taxon>
        <taxon>Pentapetalae</taxon>
        <taxon>asterids</taxon>
        <taxon>lamiids</taxon>
        <taxon>Solanales</taxon>
        <taxon>Convolvulaceae</taxon>
        <taxon>Cuscuteae</taxon>
        <taxon>Cuscuta</taxon>
        <taxon>Cuscuta subgen. Grammica</taxon>
        <taxon>Cuscuta sect. Cleistogrammica</taxon>
    </lineage>
</organism>
<keyword evidence="3" id="KW-1185">Reference proteome</keyword>
<evidence type="ECO:0000256" key="1">
    <source>
        <dbReference type="SAM" id="MobiDB-lite"/>
    </source>
</evidence>
<sequence length="66" mass="7265">MIMVQPVASHAPRRRPPSSTGVQWTTGLFDCHQDLHNEHSKLGGRGGSGMGFRRVRGQEPSILQTI</sequence>
<dbReference type="EMBL" id="OOIL02004704">
    <property type="protein sequence ID" value="VFQ92936.1"/>
    <property type="molecule type" value="Genomic_DNA"/>
</dbReference>
<name>A0A484MXP3_9ASTE</name>
<dbReference type="AlphaFoldDB" id="A0A484MXP3"/>
<dbReference type="Proteomes" id="UP000595140">
    <property type="component" value="Unassembled WGS sequence"/>
</dbReference>
<evidence type="ECO:0000313" key="3">
    <source>
        <dbReference type="Proteomes" id="UP000595140"/>
    </source>
</evidence>